<evidence type="ECO:0000313" key="4">
    <source>
        <dbReference type="Proteomes" id="UP000018227"/>
    </source>
</evidence>
<dbReference type="Gene3D" id="3.20.20.450">
    <property type="entry name" value="EAL domain"/>
    <property type="match status" value="1"/>
</dbReference>
<protein>
    <submittedName>
        <fullName evidence="3">Cyclic diguanylate phosphodiesterase domain protein</fullName>
    </submittedName>
</protein>
<dbReference type="GO" id="GO:0071111">
    <property type="term" value="F:cyclic-guanylate-specific phosphodiesterase activity"/>
    <property type="evidence" value="ECO:0007669"/>
    <property type="project" value="InterPro"/>
</dbReference>
<dbReference type="InterPro" id="IPR001633">
    <property type="entry name" value="EAL_dom"/>
</dbReference>
<proteinExistence type="predicted"/>
<keyword evidence="4" id="KW-1185">Reference proteome</keyword>
<feature type="transmembrane region" description="Helical" evidence="1">
    <location>
        <begin position="20"/>
        <end position="44"/>
    </location>
</feature>
<dbReference type="Proteomes" id="UP000018227">
    <property type="component" value="Unassembled WGS sequence"/>
</dbReference>
<dbReference type="EMBL" id="ACIL03000005">
    <property type="protein sequence ID" value="ESL04196.1"/>
    <property type="molecule type" value="Genomic_DNA"/>
</dbReference>
<dbReference type="eggNOG" id="COG2200">
    <property type="taxonomic scope" value="Bacteria"/>
</dbReference>
<gene>
    <name evidence="3" type="ORF">GCWU0000282_000544</name>
</gene>
<dbReference type="SUPFAM" id="SSF141868">
    <property type="entry name" value="EAL domain-like"/>
    <property type="match status" value="1"/>
</dbReference>
<feature type="transmembrane region" description="Helical" evidence="1">
    <location>
        <begin position="56"/>
        <end position="74"/>
    </location>
</feature>
<dbReference type="PANTHER" id="PTHR33121">
    <property type="entry name" value="CYCLIC DI-GMP PHOSPHODIESTERASE PDEF"/>
    <property type="match status" value="1"/>
</dbReference>
<feature type="transmembrane region" description="Helical" evidence="1">
    <location>
        <begin position="94"/>
        <end position="115"/>
    </location>
</feature>
<keyword evidence="1" id="KW-0472">Membrane</keyword>
<keyword evidence="1" id="KW-1133">Transmembrane helix</keyword>
<dbReference type="PANTHER" id="PTHR33121:SF70">
    <property type="entry name" value="SIGNALING PROTEIN YKOW"/>
    <property type="match status" value="1"/>
</dbReference>
<dbReference type="SMART" id="SM00052">
    <property type="entry name" value="EAL"/>
    <property type="match status" value="1"/>
</dbReference>
<evidence type="ECO:0000259" key="2">
    <source>
        <dbReference type="PROSITE" id="PS50883"/>
    </source>
</evidence>
<dbReference type="InterPro" id="IPR050706">
    <property type="entry name" value="Cyclic-di-GMP_PDE-like"/>
</dbReference>
<dbReference type="STRING" id="592026.GCWU0000282_000544"/>
<dbReference type="CDD" id="cd01948">
    <property type="entry name" value="EAL"/>
    <property type="match status" value="1"/>
</dbReference>
<reference evidence="3 4" key="1">
    <citation type="submission" date="2013-06" db="EMBL/GenBank/DDBJ databases">
        <authorList>
            <person name="Weinstock G."/>
            <person name="Sodergren E."/>
            <person name="Clifton S."/>
            <person name="Fulton L."/>
            <person name="Fulton B."/>
            <person name="Courtney L."/>
            <person name="Fronick C."/>
            <person name="Harrison M."/>
            <person name="Strong C."/>
            <person name="Farmer C."/>
            <person name="Delahaunty K."/>
            <person name="Markovic C."/>
            <person name="Hall O."/>
            <person name="Minx P."/>
            <person name="Tomlinson C."/>
            <person name="Mitreva M."/>
            <person name="Nelson J."/>
            <person name="Hou S."/>
            <person name="Wollam A."/>
            <person name="Pepin K.H."/>
            <person name="Johnson M."/>
            <person name="Bhonagiri V."/>
            <person name="Nash W.E."/>
            <person name="Warren W."/>
            <person name="Chinwalla A."/>
            <person name="Mardis E.R."/>
            <person name="Wilson R.K."/>
        </authorList>
    </citation>
    <scope>NUCLEOTIDE SEQUENCE [LARGE SCALE GENOMIC DNA]</scope>
    <source>
        <strain evidence="3 4">ATCC 51271</strain>
    </source>
</reference>
<keyword evidence="1" id="KW-0812">Transmembrane</keyword>
<dbReference type="AlphaFoldDB" id="V2Y953"/>
<evidence type="ECO:0000256" key="1">
    <source>
        <dbReference type="SAM" id="Phobius"/>
    </source>
</evidence>
<sequence>MLSAFIDILALSFDGTVEPLLLYLLHSLKYIIIYTSLSLMLIYASIAVNQRIHGRNILRLLIIPIIFIISLLIVNYNTGLIFTVSAGGRFEYGSYFALFYLLDTYYISVTSFLLIKGRKSLSRNHKIILPAVILIIFFGTVFDYFFPQASSVQFTLTMFITMVFCCMQSPNEYYSDDSLMLNREAFIKMCDSRFSPNSHTQCIAVNIHNIGFITNTMEKSRILHAEGIFLKSMKQFSRKLLIFKFANGQYIIVMDENNPNEAKIVFEETCNIMGLLSSSNRLSIPIYSTSCAFSSPNDVSSIRMVEDLFNALKLYENMDNLLTVEPSELKLKSDAEIIQIEELVQNALNEKRLEVYFQPIYNAIEKKFTSAEALIRMRDNNGNFLSPDIFIPIAEKSSLIIDIGNFVLEEVCKVISEEHLSDYGLEYIEVNISMVECLQSNLASNVISVLKKHRVFPNQINLEITETSSSEFTNIVDTNIKTLFDKNISFSLDDFGTGYSSLSRILSLPLKLIKIDKSLIHAPFNSSEKKSMILLESFIKTAISTGAEIVAEGVETKEMAREIIKLGCKYIQGYYFSKPLAREDFVKIIRLNQPAEV</sequence>
<dbReference type="PROSITE" id="PS50883">
    <property type="entry name" value="EAL"/>
    <property type="match status" value="1"/>
</dbReference>
<accession>V2Y953</accession>
<name>V2Y953_9FIRM</name>
<evidence type="ECO:0000313" key="3">
    <source>
        <dbReference type="EMBL" id="ESL04196.1"/>
    </source>
</evidence>
<dbReference type="InterPro" id="IPR035919">
    <property type="entry name" value="EAL_sf"/>
</dbReference>
<feature type="transmembrane region" description="Helical" evidence="1">
    <location>
        <begin position="127"/>
        <end position="146"/>
    </location>
</feature>
<dbReference type="HOGENOM" id="CLU_000445_70_60_9"/>
<comment type="caution">
    <text evidence="3">The sequence shown here is derived from an EMBL/GenBank/DDBJ whole genome shotgun (WGS) entry which is preliminary data.</text>
</comment>
<organism evidence="3 4">
    <name type="scientific">Catonella morbi ATCC 51271</name>
    <dbReference type="NCBI Taxonomy" id="592026"/>
    <lineage>
        <taxon>Bacteria</taxon>
        <taxon>Bacillati</taxon>
        <taxon>Bacillota</taxon>
        <taxon>Clostridia</taxon>
        <taxon>Lachnospirales</taxon>
        <taxon>Lachnospiraceae</taxon>
        <taxon>Catonella</taxon>
    </lineage>
</organism>
<dbReference type="Pfam" id="PF00563">
    <property type="entry name" value="EAL"/>
    <property type="match status" value="1"/>
</dbReference>
<feature type="domain" description="EAL" evidence="2">
    <location>
        <begin position="337"/>
        <end position="593"/>
    </location>
</feature>